<dbReference type="InterPro" id="IPR006076">
    <property type="entry name" value="FAD-dep_OxRdtase"/>
</dbReference>
<dbReference type="InterPro" id="IPR038010">
    <property type="entry name" value="YhfW_C"/>
</dbReference>
<dbReference type="SUPFAM" id="SSF51971">
    <property type="entry name" value="Nucleotide-binding domain"/>
    <property type="match status" value="1"/>
</dbReference>
<evidence type="ECO:0000256" key="3">
    <source>
        <dbReference type="ARBA" id="ARBA00023004"/>
    </source>
</evidence>
<dbReference type="Gene3D" id="3.30.9.10">
    <property type="entry name" value="D-Amino Acid Oxidase, subunit A, domain 2"/>
    <property type="match status" value="1"/>
</dbReference>
<proteinExistence type="predicted"/>
<dbReference type="GO" id="GO:0046872">
    <property type="term" value="F:metal ion binding"/>
    <property type="evidence" value="ECO:0007669"/>
    <property type="project" value="UniProtKB-KW"/>
</dbReference>
<dbReference type="GO" id="GO:0005737">
    <property type="term" value="C:cytoplasm"/>
    <property type="evidence" value="ECO:0007669"/>
    <property type="project" value="TreeGrafter"/>
</dbReference>
<evidence type="ECO:0000313" key="8">
    <source>
        <dbReference type="Proteomes" id="UP000641588"/>
    </source>
</evidence>
<evidence type="ECO:0000313" key="7">
    <source>
        <dbReference type="EMBL" id="NOU93293.1"/>
    </source>
</evidence>
<keyword evidence="2" id="KW-0479">Metal-binding</keyword>
<dbReference type="RefSeq" id="WP_171651678.1">
    <property type="nucleotide sequence ID" value="NZ_WHOD01000045.1"/>
</dbReference>
<gene>
    <name evidence="7" type="ORF">GC093_08695</name>
</gene>
<dbReference type="SUPFAM" id="SSF50022">
    <property type="entry name" value="ISP domain"/>
    <property type="match status" value="1"/>
</dbReference>
<dbReference type="GO" id="GO:0051537">
    <property type="term" value="F:2 iron, 2 sulfur cluster binding"/>
    <property type="evidence" value="ECO:0007669"/>
    <property type="project" value="UniProtKB-KW"/>
</dbReference>
<comment type="caution">
    <text evidence="7">The sequence shown here is derived from an EMBL/GenBank/DDBJ whole genome shotgun (WGS) entry which is preliminary data.</text>
</comment>
<dbReference type="GO" id="GO:0004497">
    <property type="term" value="F:monooxygenase activity"/>
    <property type="evidence" value="ECO:0007669"/>
    <property type="project" value="UniProtKB-ARBA"/>
</dbReference>
<dbReference type="PROSITE" id="PS51296">
    <property type="entry name" value="RIESKE"/>
    <property type="match status" value="1"/>
</dbReference>
<dbReference type="InterPro" id="IPR005805">
    <property type="entry name" value="Rieske_Fe-S_prot_C"/>
</dbReference>
<dbReference type="InterPro" id="IPR017941">
    <property type="entry name" value="Rieske_2Fe-2S"/>
</dbReference>
<keyword evidence="1" id="KW-0001">2Fe-2S</keyword>
<protein>
    <submittedName>
        <fullName evidence="7">FAD-dependent oxidoreductase</fullName>
    </submittedName>
</protein>
<sequence>MAEGDHIVTKQSIPLDLPQFPESFWIASTNIPSFPKLTQDIKVDVAVVGAGISGITTAYLLSKQGFTVALIDASKILTGTTGHTTAKITAQHDLIYDEFIAHFGKEQTKRYYEANLDALQFIKQTIQEHQISCDFAEEDAYVYTNSDEHVDKISAELEAYEALGIPGAYVEQTPLPFQTKAAIVMPNQARFNPVSYLTQLVNHIIKQGGQIYEHTEAVSVEKGSPAVVVTSEGARITCGHVVSCSHFPFIDGWNFYFARMYSERSYVLGVKTDKGYPEGMYISAEDPKRSLRSATVNGEKLLLIGGENHKTGQGICTIKHYEALRVFGEVHFGLKEIAYRWSAQDLTTLDKLPYIGQTAADTPNILVATGYKKWGMTTGTAAALLIEKLVMAKESPYQQLFSPERFHADPSIKTFIVQNADVAKHFITGKFEMIHKLPEELENDEGSVVKVNGSRAGAYRDPQGQLHIVDTTCTHMGCEVDWNHGERTWDCPCHGSRFSYKGEVLEGPAKRPLKKIESL</sequence>
<dbReference type="GO" id="GO:0016020">
    <property type="term" value="C:membrane"/>
    <property type="evidence" value="ECO:0007669"/>
    <property type="project" value="InterPro"/>
</dbReference>
<keyword evidence="5" id="KW-1015">Disulfide bond</keyword>
<evidence type="ECO:0000256" key="5">
    <source>
        <dbReference type="ARBA" id="ARBA00023157"/>
    </source>
</evidence>
<dbReference type="EMBL" id="WHOD01000045">
    <property type="protein sequence ID" value="NOU93293.1"/>
    <property type="molecule type" value="Genomic_DNA"/>
</dbReference>
<dbReference type="Gene3D" id="2.102.10.10">
    <property type="entry name" value="Rieske [2Fe-2S] iron-sulphur domain"/>
    <property type="match status" value="1"/>
</dbReference>
<keyword evidence="4" id="KW-0411">Iron-sulfur</keyword>
<dbReference type="FunFam" id="2.102.10.10:FF:000014">
    <property type="entry name" value="Oxidoreductase, FAD dependent"/>
    <property type="match status" value="1"/>
</dbReference>
<evidence type="ECO:0000259" key="6">
    <source>
        <dbReference type="PROSITE" id="PS51296"/>
    </source>
</evidence>
<dbReference type="Pfam" id="PF01266">
    <property type="entry name" value="DAO"/>
    <property type="match status" value="1"/>
</dbReference>
<reference evidence="7" key="1">
    <citation type="submission" date="2019-10" db="EMBL/GenBank/DDBJ databases">
        <title>Description of Paenibacillus glebae sp. nov.</title>
        <authorList>
            <person name="Carlier A."/>
            <person name="Qi S."/>
        </authorList>
    </citation>
    <scope>NUCLEOTIDE SEQUENCE</scope>
    <source>
        <strain evidence="7">LMG 31456</strain>
    </source>
</reference>
<dbReference type="Gene3D" id="3.50.50.60">
    <property type="entry name" value="FAD/NAD(P)-binding domain"/>
    <property type="match status" value="1"/>
</dbReference>
<evidence type="ECO:0000256" key="2">
    <source>
        <dbReference type="ARBA" id="ARBA00022723"/>
    </source>
</evidence>
<evidence type="ECO:0000256" key="1">
    <source>
        <dbReference type="ARBA" id="ARBA00022714"/>
    </source>
</evidence>
<dbReference type="GO" id="GO:0016705">
    <property type="term" value="F:oxidoreductase activity, acting on paired donors, with incorporation or reduction of molecular oxygen"/>
    <property type="evidence" value="ECO:0007669"/>
    <property type="project" value="UniProtKB-ARBA"/>
</dbReference>
<evidence type="ECO:0000256" key="4">
    <source>
        <dbReference type="ARBA" id="ARBA00023014"/>
    </source>
</evidence>
<organism evidence="7 8">
    <name type="scientific">Paenibacillus foliorum</name>
    <dbReference type="NCBI Taxonomy" id="2654974"/>
    <lineage>
        <taxon>Bacteria</taxon>
        <taxon>Bacillati</taxon>
        <taxon>Bacillota</taxon>
        <taxon>Bacilli</taxon>
        <taxon>Bacillales</taxon>
        <taxon>Paenibacillaceae</taxon>
        <taxon>Paenibacillus</taxon>
    </lineage>
</organism>
<accession>A0A972K0W5</accession>
<dbReference type="Proteomes" id="UP000641588">
    <property type="component" value="Unassembled WGS sequence"/>
</dbReference>
<dbReference type="PRINTS" id="PR00162">
    <property type="entry name" value="RIESKE"/>
</dbReference>
<dbReference type="Pfam" id="PF00355">
    <property type="entry name" value="Rieske"/>
    <property type="match status" value="1"/>
</dbReference>
<dbReference type="PANTHER" id="PTHR13847">
    <property type="entry name" value="SARCOSINE DEHYDROGENASE-RELATED"/>
    <property type="match status" value="1"/>
</dbReference>
<name>A0A972K0W5_9BACL</name>
<dbReference type="InterPro" id="IPR036188">
    <property type="entry name" value="FAD/NAD-bd_sf"/>
</dbReference>
<dbReference type="AlphaFoldDB" id="A0A972K0W5"/>
<dbReference type="PANTHER" id="PTHR13847:SF274">
    <property type="entry name" value="RIESKE 2FE-2S IRON-SULFUR PROTEIN YHFW-RELATED"/>
    <property type="match status" value="1"/>
</dbReference>
<dbReference type="InterPro" id="IPR036922">
    <property type="entry name" value="Rieske_2Fe-2S_sf"/>
</dbReference>
<dbReference type="CDD" id="cd03477">
    <property type="entry name" value="Rieske_YhfW_C"/>
    <property type="match status" value="1"/>
</dbReference>
<feature type="domain" description="Rieske" evidence="6">
    <location>
        <begin position="433"/>
        <end position="519"/>
    </location>
</feature>
<keyword evidence="3" id="KW-0408">Iron</keyword>
<keyword evidence="8" id="KW-1185">Reference proteome</keyword>